<dbReference type="AlphaFoldDB" id="A0AA45WVN2"/>
<accession>A0AA45WVN2</accession>
<comment type="caution">
    <text evidence="1">The sequence shown here is derived from an EMBL/GenBank/DDBJ whole genome shotgun (WGS) entry which is preliminary data.</text>
</comment>
<sequence>MRLDNITTIMFPSLEYVPFDLFQPVSGNSFIDLDNVNCVHSCLIEPHDLFHQLAGRLKNNLNFLQFLWNRDFVPLFLAKQLLFLPFCDTANKPLIQALFQYTKALVKSILLDYFLFSVTSARVETSVV</sequence>
<evidence type="ECO:0000313" key="1">
    <source>
        <dbReference type="EMBL" id="SMP54430.1"/>
    </source>
</evidence>
<keyword evidence="2" id="KW-1185">Reference proteome</keyword>
<dbReference type="Proteomes" id="UP001158066">
    <property type="component" value="Unassembled WGS sequence"/>
</dbReference>
<reference evidence="1" key="1">
    <citation type="submission" date="2017-05" db="EMBL/GenBank/DDBJ databases">
        <authorList>
            <person name="Varghese N."/>
            <person name="Submissions S."/>
        </authorList>
    </citation>
    <scope>NUCLEOTIDE SEQUENCE</scope>
    <source>
        <strain evidence="1">Su22</strain>
    </source>
</reference>
<protein>
    <submittedName>
        <fullName evidence="1">Uncharacterized protein</fullName>
    </submittedName>
</protein>
<organism evidence="1 2">
    <name type="scientific">Anoxynatronum buryatiense</name>
    <dbReference type="NCBI Taxonomy" id="489973"/>
    <lineage>
        <taxon>Bacteria</taxon>
        <taxon>Bacillati</taxon>
        <taxon>Bacillota</taxon>
        <taxon>Clostridia</taxon>
        <taxon>Eubacteriales</taxon>
        <taxon>Clostridiaceae</taxon>
        <taxon>Anoxynatronum</taxon>
    </lineage>
</organism>
<name>A0AA45WVN2_9CLOT</name>
<dbReference type="EMBL" id="FXUF01000005">
    <property type="protein sequence ID" value="SMP54430.1"/>
    <property type="molecule type" value="Genomic_DNA"/>
</dbReference>
<proteinExistence type="predicted"/>
<evidence type="ECO:0000313" key="2">
    <source>
        <dbReference type="Proteomes" id="UP001158066"/>
    </source>
</evidence>
<gene>
    <name evidence="1" type="ORF">SAMN06296020_105121</name>
</gene>